<organism evidence="13 14">
    <name type="scientific">[Clostridium] citroniae WAL-19142</name>
    <dbReference type="NCBI Taxonomy" id="742734"/>
    <lineage>
        <taxon>Bacteria</taxon>
        <taxon>Bacillati</taxon>
        <taxon>Bacillota</taxon>
        <taxon>Clostridia</taxon>
        <taxon>Lachnospirales</taxon>
        <taxon>Lachnospiraceae</taxon>
        <taxon>Enterocloster</taxon>
    </lineage>
</organism>
<dbReference type="Pfam" id="PF02875">
    <property type="entry name" value="Mur_ligase_C"/>
    <property type="match status" value="1"/>
</dbReference>
<name>A0A0J9BUZ4_9FIRM</name>
<evidence type="ECO:0000256" key="9">
    <source>
        <dbReference type="ARBA" id="ARBA00030592"/>
    </source>
</evidence>
<dbReference type="InterPro" id="IPR036615">
    <property type="entry name" value="Mur_ligase_C_dom_sf"/>
</dbReference>
<dbReference type="GO" id="GO:0008841">
    <property type="term" value="F:dihydrofolate synthase activity"/>
    <property type="evidence" value="ECO:0007669"/>
    <property type="project" value="TreeGrafter"/>
</dbReference>
<evidence type="ECO:0000259" key="11">
    <source>
        <dbReference type="Pfam" id="PF02875"/>
    </source>
</evidence>
<dbReference type="InterPro" id="IPR018109">
    <property type="entry name" value="Folylpolyglutamate_synth_CS"/>
</dbReference>
<dbReference type="InterPro" id="IPR004101">
    <property type="entry name" value="Mur_ligase_C"/>
</dbReference>
<evidence type="ECO:0000313" key="14">
    <source>
        <dbReference type="Proteomes" id="UP000037392"/>
    </source>
</evidence>
<comment type="caution">
    <text evidence="13">The sequence shown here is derived from an EMBL/GenBank/DDBJ whole genome shotgun (WGS) entry which is preliminary data.</text>
</comment>
<dbReference type="GO" id="GO:0005829">
    <property type="term" value="C:cytosol"/>
    <property type="evidence" value="ECO:0007669"/>
    <property type="project" value="TreeGrafter"/>
</dbReference>
<dbReference type="EMBL" id="ADLK01000029">
    <property type="protein sequence ID" value="KMW16822.1"/>
    <property type="molecule type" value="Genomic_DNA"/>
</dbReference>
<evidence type="ECO:0000256" key="5">
    <source>
        <dbReference type="ARBA" id="ARBA00022723"/>
    </source>
</evidence>
<keyword evidence="5" id="KW-0479">Metal-binding</keyword>
<evidence type="ECO:0000259" key="12">
    <source>
        <dbReference type="Pfam" id="PF08245"/>
    </source>
</evidence>
<dbReference type="GO" id="GO:0004326">
    <property type="term" value="F:tetrahydrofolylpolyglutamate synthase activity"/>
    <property type="evidence" value="ECO:0007669"/>
    <property type="project" value="UniProtKB-EC"/>
</dbReference>
<dbReference type="Gene3D" id="3.40.1190.10">
    <property type="entry name" value="Mur-like, catalytic domain"/>
    <property type="match status" value="1"/>
</dbReference>
<dbReference type="GO" id="GO:0005524">
    <property type="term" value="F:ATP binding"/>
    <property type="evidence" value="ECO:0007669"/>
    <property type="project" value="UniProtKB-KW"/>
</dbReference>
<evidence type="ECO:0000313" key="13">
    <source>
        <dbReference type="EMBL" id="KMW16822.1"/>
    </source>
</evidence>
<dbReference type="Pfam" id="PF08245">
    <property type="entry name" value="Mur_ligase_M"/>
    <property type="match status" value="1"/>
</dbReference>
<dbReference type="AlphaFoldDB" id="A0A0J9BUZ4"/>
<evidence type="ECO:0000256" key="4">
    <source>
        <dbReference type="ARBA" id="ARBA00022598"/>
    </source>
</evidence>
<accession>A0A0J9BUZ4</accession>
<sequence length="471" mass="52253">MVHGRLIRKNGNEMGRAEEYLNQIPMWTRKKNSLEDVRSVLNAMGAPDRDIPAIHVAGTNGKGSVCAFLTSMLREAGYRTGTFISPHLVEVRERFLINGAMVGEQDFEEAFETVLRVSQRMVETGKCHPTFFEFLFYMAMELFKKQEVDVMVLETGMGGRLDTTNVLEHPCACVITSISLDHTKYLGDTLQKIAAEKAGIIKSSVPLIFDDNQPQVSTILEGCAFRRGAARYPVGREDYRVEGVGEDGLTVSARMKDDKRLKIQIPFEAFYQAENAMLAVRTLDVLRHTGMRCRKHSRVLGHKPEGAAGAITWNITDEQIVRGIKKTMWPGRMEQAAPGVYLDGAHNPGGIGAFIQTAREIAKRLGKHPYLLFAAVSDKDYGEMVSQLSKGIAWETIGVVHMNSDRGLSSEALAREFEKDTDCPVLSFEDTGTAVRRMREISGEGVLFCAGSLYLIGEIKAALERLKQKGA</sequence>
<dbReference type="PROSITE" id="PS01012">
    <property type="entry name" value="FOLYLPOLYGLU_SYNT_2"/>
    <property type="match status" value="1"/>
</dbReference>
<dbReference type="NCBIfam" id="TIGR01499">
    <property type="entry name" value="folC"/>
    <property type="match status" value="1"/>
</dbReference>
<dbReference type="PANTHER" id="PTHR11136:SF0">
    <property type="entry name" value="DIHYDROFOLATE SYNTHETASE-RELATED"/>
    <property type="match status" value="1"/>
</dbReference>
<proteinExistence type="inferred from homology"/>
<evidence type="ECO:0000256" key="3">
    <source>
        <dbReference type="ARBA" id="ARBA00013025"/>
    </source>
</evidence>
<gene>
    <name evidence="13" type="ORF">HMPREF9470_04322</name>
</gene>
<dbReference type="InterPro" id="IPR001645">
    <property type="entry name" value="Folylpolyglutamate_synth"/>
</dbReference>
<evidence type="ECO:0000256" key="6">
    <source>
        <dbReference type="ARBA" id="ARBA00022741"/>
    </source>
</evidence>
<dbReference type="InterPro" id="IPR036565">
    <property type="entry name" value="Mur-like_cat_sf"/>
</dbReference>
<comment type="catalytic activity">
    <reaction evidence="10">
        <text>(6S)-5,6,7,8-tetrahydrofolyl-(gamma-L-Glu)(n) + L-glutamate + ATP = (6S)-5,6,7,8-tetrahydrofolyl-(gamma-L-Glu)(n+1) + ADP + phosphate + H(+)</text>
        <dbReference type="Rhea" id="RHEA:10580"/>
        <dbReference type="Rhea" id="RHEA-COMP:14738"/>
        <dbReference type="Rhea" id="RHEA-COMP:14740"/>
        <dbReference type="ChEBI" id="CHEBI:15378"/>
        <dbReference type="ChEBI" id="CHEBI:29985"/>
        <dbReference type="ChEBI" id="CHEBI:30616"/>
        <dbReference type="ChEBI" id="CHEBI:43474"/>
        <dbReference type="ChEBI" id="CHEBI:141005"/>
        <dbReference type="ChEBI" id="CHEBI:456216"/>
        <dbReference type="EC" id="6.3.2.17"/>
    </reaction>
</comment>
<dbReference type="PIRSF" id="PIRSF001563">
    <property type="entry name" value="Folylpolyglu_synth"/>
    <property type="match status" value="1"/>
</dbReference>
<dbReference type="GO" id="GO:0046872">
    <property type="term" value="F:metal ion binding"/>
    <property type="evidence" value="ECO:0007669"/>
    <property type="project" value="UniProtKB-KW"/>
</dbReference>
<evidence type="ECO:0000256" key="1">
    <source>
        <dbReference type="ARBA" id="ARBA00001946"/>
    </source>
</evidence>
<evidence type="ECO:0000256" key="7">
    <source>
        <dbReference type="ARBA" id="ARBA00022840"/>
    </source>
</evidence>
<feature type="domain" description="Mur ligase central" evidence="12">
    <location>
        <begin position="56"/>
        <end position="280"/>
    </location>
</feature>
<dbReference type="EC" id="6.3.2.17" evidence="3"/>
<keyword evidence="8" id="KW-0460">Magnesium</keyword>
<protein>
    <recommendedName>
        <fullName evidence="3">tetrahydrofolate synthase</fullName>
        <ecNumber evidence="3">6.3.2.17</ecNumber>
    </recommendedName>
    <alternativeName>
        <fullName evidence="9">Tetrahydrofolylpolyglutamate synthase</fullName>
    </alternativeName>
</protein>
<comment type="similarity">
    <text evidence="2">Belongs to the folylpolyglutamate synthase family.</text>
</comment>
<keyword evidence="6" id="KW-0547">Nucleotide-binding</keyword>
<evidence type="ECO:0000256" key="10">
    <source>
        <dbReference type="ARBA" id="ARBA00047493"/>
    </source>
</evidence>
<dbReference type="PROSITE" id="PS01011">
    <property type="entry name" value="FOLYLPOLYGLU_SYNT_1"/>
    <property type="match status" value="1"/>
</dbReference>
<dbReference type="PATRIC" id="fig|742734.4.peg.4631"/>
<comment type="cofactor">
    <cofactor evidence="1">
        <name>Mg(2+)</name>
        <dbReference type="ChEBI" id="CHEBI:18420"/>
    </cofactor>
</comment>
<keyword evidence="7" id="KW-0067">ATP-binding</keyword>
<dbReference type="SUPFAM" id="SSF53244">
    <property type="entry name" value="MurD-like peptide ligases, peptide-binding domain"/>
    <property type="match status" value="1"/>
</dbReference>
<dbReference type="FunFam" id="3.40.1190.10:FF:000011">
    <property type="entry name" value="Folylpolyglutamate synthase/dihydrofolate synthase"/>
    <property type="match status" value="1"/>
</dbReference>
<dbReference type="Gene3D" id="3.90.190.20">
    <property type="entry name" value="Mur ligase, C-terminal domain"/>
    <property type="match status" value="1"/>
</dbReference>
<dbReference type="InterPro" id="IPR013221">
    <property type="entry name" value="Mur_ligase_cen"/>
</dbReference>
<keyword evidence="4" id="KW-0436">Ligase</keyword>
<evidence type="ECO:0000256" key="8">
    <source>
        <dbReference type="ARBA" id="ARBA00022842"/>
    </source>
</evidence>
<reference evidence="13 14" key="1">
    <citation type="submission" date="2011-04" db="EMBL/GenBank/DDBJ databases">
        <title>The Genome Sequence of Clostridium citroniae WAL-19142.</title>
        <authorList>
            <consortium name="The Broad Institute Genome Sequencing Platform"/>
            <person name="Earl A."/>
            <person name="Ward D."/>
            <person name="Feldgarden M."/>
            <person name="Gevers D."/>
            <person name="Warren Y.A."/>
            <person name="Tyrrell K.L."/>
            <person name="Citron D.M."/>
            <person name="Goldstein E.J."/>
            <person name="Daigneault M."/>
            <person name="Allen-Vercoe E."/>
            <person name="Young S.K."/>
            <person name="Zeng Q."/>
            <person name="Gargeya S."/>
            <person name="Fitzgerald M."/>
            <person name="Haas B."/>
            <person name="Abouelleil A."/>
            <person name="Alvarado L."/>
            <person name="Arachchi H.M."/>
            <person name="Berlin A."/>
            <person name="Brown A."/>
            <person name="Chapman S.B."/>
            <person name="Chen Z."/>
            <person name="Dunbar C."/>
            <person name="Freedman E."/>
            <person name="Gearin G."/>
            <person name="Gellesch M."/>
            <person name="Goldberg J."/>
            <person name="Griggs A."/>
            <person name="Gujja S."/>
            <person name="Heilman E.R."/>
            <person name="Heiman D."/>
            <person name="Howarth C."/>
            <person name="Larson L."/>
            <person name="Lui A."/>
            <person name="MacDonald P.J."/>
            <person name="Mehta T."/>
            <person name="Montmayeur A."/>
            <person name="Murphy C."/>
            <person name="Neiman D."/>
            <person name="Pearson M."/>
            <person name="Priest M."/>
            <person name="Roberts A."/>
            <person name="Saif S."/>
            <person name="Shea T."/>
            <person name="Shenoy N."/>
            <person name="Sisk P."/>
            <person name="Stolte C."/>
            <person name="Sykes S."/>
            <person name="White J."/>
            <person name="Yandava C."/>
            <person name="Wortman J."/>
            <person name="Nusbaum C."/>
            <person name="Birren B."/>
        </authorList>
    </citation>
    <scope>NUCLEOTIDE SEQUENCE [LARGE SCALE GENOMIC DNA]</scope>
    <source>
        <strain evidence="13 14">WAL-19142</strain>
    </source>
</reference>
<evidence type="ECO:0000256" key="2">
    <source>
        <dbReference type="ARBA" id="ARBA00008276"/>
    </source>
</evidence>
<dbReference type="SUPFAM" id="SSF53623">
    <property type="entry name" value="MurD-like peptide ligases, catalytic domain"/>
    <property type="match status" value="1"/>
</dbReference>
<dbReference type="PANTHER" id="PTHR11136">
    <property type="entry name" value="FOLYLPOLYGLUTAMATE SYNTHASE-RELATED"/>
    <property type="match status" value="1"/>
</dbReference>
<feature type="domain" description="Mur ligase C-terminal" evidence="11">
    <location>
        <begin position="331"/>
        <end position="452"/>
    </location>
</feature>
<dbReference type="Proteomes" id="UP000037392">
    <property type="component" value="Unassembled WGS sequence"/>
</dbReference>